<dbReference type="RefSeq" id="WP_072942206.1">
    <property type="nucleotide sequence ID" value="NZ_FNSV01000005.1"/>
</dbReference>
<dbReference type="InterPro" id="IPR050765">
    <property type="entry name" value="Riboflavin_Biosynth_HTPR"/>
</dbReference>
<organism evidence="2 3">
    <name type="scientific">Rhodococcus koreensis</name>
    <dbReference type="NCBI Taxonomy" id="99653"/>
    <lineage>
        <taxon>Bacteria</taxon>
        <taxon>Bacillati</taxon>
        <taxon>Actinomycetota</taxon>
        <taxon>Actinomycetes</taxon>
        <taxon>Mycobacteriales</taxon>
        <taxon>Nocardiaceae</taxon>
        <taxon>Rhodococcus</taxon>
    </lineage>
</organism>
<dbReference type="SUPFAM" id="SSF53597">
    <property type="entry name" value="Dihydrofolate reductase-like"/>
    <property type="match status" value="1"/>
</dbReference>
<sequence>MRKIVLQMMTTLNGRLDDPAAWVHDVVDDQYREIDRIYSTYDTVLVGRTTYEEMAAYWPRALAEHEGTETNQVMAERMNTYRKLVFSRSGNTPLTEWANTEQVVVAADSDLATYLEKLKAEPGKDIHLSGGSSLARSVVAAGLVDEFYFFVYPVVSPGAPWFSEIPDQRRLQLVGSESFGNGVVEVHYVPREHDDAPRPESFTDLLA</sequence>
<name>A0A1H4MUF8_9NOCA</name>
<proteinExistence type="predicted"/>
<protein>
    <submittedName>
        <fullName evidence="2">Dihydrofolate reductase</fullName>
    </submittedName>
</protein>
<dbReference type="Gene3D" id="3.40.430.10">
    <property type="entry name" value="Dihydrofolate Reductase, subunit A"/>
    <property type="match status" value="1"/>
</dbReference>
<gene>
    <name evidence="2" type="ORF">SAMN04490239_1974</name>
</gene>
<dbReference type="InterPro" id="IPR002734">
    <property type="entry name" value="RibDG_C"/>
</dbReference>
<dbReference type="GO" id="GO:0008703">
    <property type="term" value="F:5-amino-6-(5-phosphoribosylamino)uracil reductase activity"/>
    <property type="evidence" value="ECO:0007669"/>
    <property type="project" value="InterPro"/>
</dbReference>
<evidence type="ECO:0000259" key="1">
    <source>
        <dbReference type="Pfam" id="PF01872"/>
    </source>
</evidence>
<dbReference type="Proteomes" id="UP000183561">
    <property type="component" value="Unassembled WGS sequence"/>
</dbReference>
<dbReference type="PANTHER" id="PTHR38011:SF11">
    <property type="entry name" value="2,5-DIAMINO-6-RIBOSYLAMINO-4(3H)-PYRIMIDINONE 5'-PHOSPHATE REDUCTASE"/>
    <property type="match status" value="1"/>
</dbReference>
<dbReference type="PANTHER" id="PTHR38011">
    <property type="entry name" value="DIHYDROFOLATE REDUCTASE FAMILY PROTEIN (AFU_ORTHOLOGUE AFUA_8G06820)"/>
    <property type="match status" value="1"/>
</dbReference>
<dbReference type="InterPro" id="IPR024072">
    <property type="entry name" value="DHFR-like_dom_sf"/>
</dbReference>
<reference evidence="3" key="1">
    <citation type="submission" date="2016-10" db="EMBL/GenBank/DDBJ databases">
        <authorList>
            <person name="Varghese N."/>
            <person name="Submissions S."/>
        </authorList>
    </citation>
    <scope>NUCLEOTIDE SEQUENCE [LARGE SCALE GENOMIC DNA]</scope>
    <source>
        <strain evidence="3">DSM 44498</strain>
    </source>
</reference>
<dbReference type="OrthoDB" id="7342392at2"/>
<dbReference type="EMBL" id="FNSV01000005">
    <property type="protein sequence ID" value="SEB86659.1"/>
    <property type="molecule type" value="Genomic_DNA"/>
</dbReference>
<feature type="domain" description="Bacterial bifunctional deaminase-reductase C-terminal" evidence="1">
    <location>
        <begin position="2"/>
        <end position="184"/>
    </location>
</feature>
<evidence type="ECO:0000313" key="3">
    <source>
        <dbReference type="Proteomes" id="UP000183561"/>
    </source>
</evidence>
<dbReference type="AlphaFoldDB" id="A0A1H4MUF8"/>
<accession>A0A1H4MUF8</accession>
<keyword evidence="3" id="KW-1185">Reference proteome</keyword>
<dbReference type="GO" id="GO:0009231">
    <property type="term" value="P:riboflavin biosynthetic process"/>
    <property type="evidence" value="ECO:0007669"/>
    <property type="project" value="InterPro"/>
</dbReference>
<evidence type="ECO:0000313" key="2">
    <source>
        <dbReference type="EMBL" id="SEB86659.1"/>
    </source>
</evidence>
<dbReference type="Pfam" id="PF01872">
    <property type="entry name" value="RibD_C"/>
    <property type="match status" value="1"/>
</dbReference>